<keyword evidence="1" id="KW-0378">Hydrolase</keyword>
<dbReference type="InterPro" id="IPR014721">
    <property type="entry name" value="Ribsml_uS5_D2-typ_fold_subgr"/>
</dbReference>
<evidence type="ECO:0000259" key="3">
    <source>
        <dbReference type="PROSITE" id="PS51786"/>
    </source>
</evidence>
<feature type="active site" evidence="1">
    <location>
        <position position="282"/>
    </location>
</feature>
<comment type="catalytic activity">
    <reaction evidence="1">
        <text>Hydrolysis of proteins in presence of ATP.</text>
        <dbReference type="EC" id="3.4.21.53"/>
    </reaction>
</comment>
<keyword evidence="1" id="KW-0720">Serine protease</keyword>
<dbReference type="InterPro" id="IPR027065">
    <property type="entry name" value="Lon_Prtase"/>
</dbReference>
<keyword evidence="2" id="KW-1133">Transmembrane helix</keyword>
<dbReference type="InterPro" id="IPR001478">
    <property type="entry name" value="PDZ"/>
</dbReference>
<dbReference type="GO" id="GO:0005524">
    <property type="term" value="F:ATP binding"/>
    <property type="evidence" value="ECO:0007669"/>
    <property type="project" value="InterPro"/>
</dbReference>
<dbReference type="Pfam" id="PF13180">
    <property type="entry name" value="PDZ_2"/>
    <property type="match status" value="1"/>
</dbReference>
<sequence>MFNKIYEKLKNFIKKFGFIFIYILIFIVLTMNLPYYISAPGGLMDTKDKIENSDFKMSGSLNMAYVTEIHATIPTLIWAFFDPDWDVETEAETVTGSESVEDMEFRNKMMLEEASNTALKLAYDKSDIEYKMKNIKVYLTYIDDLANTNLEVGDQIIEADGHKISTKEDLYNYISTKKVGDKVNFKVIRDNEKQTKTATLIDVLGEPKVGALLSETFDLKSDHPVELEFKDSESGPSGGLMLTLTLYSYLNEIDLTHGHTIVGTGTIDEDGNVGEISGVKYKLIGAVDKGADIFLVPDGDNYKEAKKVKEEKGYKIDLVPVKTFDEALEYLENL</sequence>
<evidence type="ECO:0000313" key="4">
    <source>
        <dbReference type="EMBL" id="HIQ90784.1"/>
    </source>
</evidence>
<evidence type="ECO:0000256" key="2">
    <source>
        <dbReference type="SAM" id="Phobius"/>
    </source>
</evidence>
<dbReference type="SUPFAM" id="SSF54211">
    <property type="entry name" value="Ribosomal protein S5 domain 2-like"/>
    <property type="match status" value="1"/>
</dbReference>
<keyword evidence="2" id="KW-0472">Membrane</keyword>
<comment type="similarity">
    <text evidence="1">Belongs to the peptidase S16 family.</text>
</comment>
<dbReference type="PROSITE" id="PS51786">
    <property type="entry name" value="LON_PROTEOLYTIC"/>
    <property type="match status" value="1"/>
</dbReference>
<accession>A0A9D1CYN2</accession>
<reference evidence="4" key="2">
    <citation type="journal article" date="2021" name="PeerJ">
        <title>Extensive microbial diversity within the chicken gut microbiome revealed by metagenomics and culture.</title>
        <authorList>
            <person name="Gilroy R."/>
            <person name="Ravi A."/>
            <person name="Getino M."/>
            <person name="Pursley I."/>
            <person name="Horton D.L."/>
            <person name="Alikhan N.F."/>
            <person name="Baker D."/>
            <person name="Gharbi K."/>
            <person name="Hall N."/>
            <person name="Watson M."/>
            <person name="Adriaenssens E.M."/>
            <person name="Foster-Nyarko E."/>
            <person name="Jarju S."/>
            <person name="Secka A."/>
            <person name="Antonio M."/>
            <person name="Oren A."/>
            <person name="Chaudhuri R.R."/>
            <person name="La Ragione R."/>
            <person name="Hildebrand F."/>
            <person name="Pallen M.J."/>
        </authorList>
    </citation>
    <scope>NUCLEOTIDE SEQUENCE</scope>
    <source>
        <strain evidence="4">CHK147-3167</strain>
    </source>
</reference>
<organism evidence="4 5">
    <name type="scientific">Candidatus Coprosoma intestinipullorum</name>
    <dbReference type="NCBI Taxonomy" id="2840752"/>
    <lineage>
        <taxon>Bacteria</taxon>
        <taxon>Bacillati</taxon>
        <taxon>Bacillota</taxon>
        <taxon>Bacillota incertae sedis</taxon>
        <taxon>Candidatus Coprosoma</taxon>
    </lineage>
</organism>
<dbReference type="GO" id="GO:0004252">
    <property type="term" value="F:serine-type endopeptidase activity"/>
    <property type="evidence" value="ECO:0007669"/>
    <property type="project" value="UniProtKB-UniRule"/>
</dbReference>
<dbReference type="InterPro" id="IPR008269">
    <property type="entry name" value="Lon_proteolytic"/>
</dbReference>
<proteinExistence type="inferred from homology"/>
<dbReference type="Proteomes" id="UP000886786">
    <property type="component" value="Unassembled WGS sequence"/>
</dbReference>
<evidence type="ECO:0000256" key="1">
    <source>
        <dbReference type="PROSITE-ProRule" id="PRU01122"/>
    </source>
</evidence>
<dbReference type="GO" id="GO:0030163">
    <property type="term" value="P:protein catabolic process"/>
    <property type="evidence" value="ECO:0007669"/>
    <property type="project" value="InterPro"/>
</dbReference>
<dbReference type="SUPFAM" id="SSF50156">
    <property type="entry name" value="PDZ domain-like"/>
    <property type="match status" value="1"/>
</dbReference>
<comment type="caution">
    <text evidence="4">The sequence shown here is derived from an EMBL/GenBank/DDBJ whole genome shotgun (WGS) entry which is preliminary data.</text>
</comment>
<dbReference type="PANTHER" id="PTHR10046">
    <property type="entry name" value="ATP DEPENDENT LON PROTEASE FAMILY MEMBER"/>
    <property type="match status" value="1"/>
</dbReference>
<dbReference type="EC" id="3.4.21.53" evidence="1"/>
<dbReference type="AlphaFoldDB" id="A0A9D1CYN2"/>
<dbReference type="GO" id="GO:0004176">
    <property type="term" value="F:ATP-dependent peptidase activity"/>
    <property type="evidence" value="ECO:0007669"/>
    <property type="project" value="UniProtKB-UniRule"/>
</dbReference>
<dbReference type="InterPro" id="IPR020568">
    <property type="entry name" value="Ribosomal_Su5_D2-typ_SF"/>
</dbReference>
<keyword evidence="2" id="KW-0812">Transmembrane</keyword>
<keyword evidence="1" id="KW-0645">Protease</keyword>
<feature type="transmembrane region" description="Helical" evidence="2">
    <location>
        <begin position="12"/>
        <end position="37"/>
    </location>
</feature>
<feature type="active site" evidence="1">
    <location>
        <position position="237"/>
    </location>
</feature>
<dbReference type="Pfam" id="PF05362">
    <property type="entry name" value="Lon_C"/>
    <property type="match status" value="1"/>
</dbReference>
<dbReference type="EMBL" id="DVFV01000072">
    <property type="protein sequence ID" value="HIQ90784.1"/>
    <property type="molecule type" value="Genomic_DNA"/>
</dbReference>
<dbReference type="Gene3D" id="3.30.230.10">
    <property type="match status" value="1"/>
</dbReference>
<name>A0A9D1CYN2_9FIRM</name>
<dbReference type="Gene3D" id="2.30.42.10">
    <property type="match status" value="1"/>
</dbReference>
<gene>
    <name evidence="4" type="ORF">IAB27_04085</name>
</gene>
<feature type="domain" description="Lon proteolytic" evidence="3">
    <location>
        <begin position="235"/>
        <end position="334"/>
    </location>
</feature>
<reference evidence="4" key="1">
    <citation type="submission" date="2020-10" db="EMBL/GenBank/DDBJ databases">
        <authorList>
            <person name="Gilroy R."/>
        </authorList>
    </citation>
    <scope>NUCLEOTIDE SEQUENCE</scope>
    <source>
        <strain evidence="4">CHK147-3167</strain>
    </source>
</reference>
<protein>
    <recommendedName>
        <fullName evidence="1">endopeptidase La</fullName>
        <ecNumber evidence="1">3.4.21.53</ecNumber>
    </recommendedName>
</protein>
<evidence type="ECO:0000313" key="5">
    <source>
        <dbReference type="Proteomes" id="UP000886786"/>
    </source>
</evidence>
<dbReference type="GO" id="GO:0006508">
    <property type="term" value="P:proteolysis"/>
    <property type="evidence" value="ECO:0007669"/>
    <property type="project" value="UniProtKB-KW"/>
</dbReference>
<dbReference type="InterPro" id="IPR036034">
    <property type="entry name" value="PDZ_sf"/>
</dbReference>